<gene>
    <name evidence="1" type="ORF">CUJ84_Chr002115</name>
</gene>
<name>A0A2K9Z2S7_RHILE</name>
<proteinExistence type="predicted"/>
<sequence>MVGDVTSPQQGALGGTICMMLEMRFINARLPTIVDEGCLACFAPTGLDPVDAAAACNQ</sequence>
<dbReference type="Proteomes" id="UP000238523">
    <property type="component" value="Chromosome"/>
</dbReference>
<dbReference type="AlphaFoldDB" id="A0A2K9Z2S7"/>
<protein>
    <submittedName>
        <fullName evidence="1">Uncharacterized protein</fullName>
    </submittedName>
</protein>
<accession>A0A2K9Z2S7</accession>
<organism evidence="1 2">
    <name type="scientific">Rhizobium leguminosarum</name>
    <dbReference type="NCBI Taxonomy" id="384"/>
    <lineage>
        <taxon>Bacteria</taxon>
        <taxon>Pseudomonadati</taxon>
        <taxon>Pseudomonadota</taxon>
        <taxon>Alphaproteobacteria</taxon>
        <taxon>Hyphomicrobiales</taxon>
        <taxon>Rhizobiaceae</taxon>
        <taxon>Rhizobium/Agrobacterium group</taxon>
        <taxon>Rhizobium</taxon>
    </lineage>
</organism>
<evidence type="ECO:0000313" key="2">
    <source>
        <dbReference type="Proteomes" id="UP000238523"/>
    </source>
</evidence>
<evidence type="ECO:0000313" key="1">
    <source>
        <dbReference type="EMBL" id="AUW42480.1"/>
    </source>
</evidence>
<reference evidence="1 2" key="1">
    <citation type="submission" date="2017-11" db="EMBL/GenBank/DDBJ databases">
        <title>Complete genome of Rhizobium leguminosarum Norway, an ineffective micro-symbiont.</title>
        <authorList>
            <person name="Hoffrichter A."/>
            <person name="Liang J."/>
            <person name="Brachmann A."/>
            <person name="Marin M."/>
        </authorList>
    </citation>
    <scope>NUCLEOTIDE SEQUENCE [LARGE SCALE GENOMIC DNA]</scope>
    <source>
        <strain evidence="1 2">Norway</strain>
    </source>
</reference>
<dbReference type="EMBL" id="CP025012">
    <property type="protein sequence ID" value="AUW42480.1"/>
    <property type="molecule type" value="Genomic_DNA"/>
</dbReference>